<evidence type="ECO:0000256" key="4">
    <source>
        <dbReference type="RuleBase" id="RU004508"/>
    </source>
</evidence>
<dbReference type="EMBL" id="QTUC01000001">
    <property type="protein sequence ID" value="REF35115.1"/>
    <property type="molecule type" value="Genomic_DNA"/>
</dbReference>
<feature type="modified residue" description="N6-(pyridoxal phosphate)lysine" evidence="3">
    <location>
        <position position="197"/>
    </location>
</feature>
<dbReference type="PANTHER" id="PTHR30244:SF34">
    <property type="entry name" value="DTDP-4-AMINO-4,6-DIDEOXYGALACTOSE TRANSAMINASE"/>
    <property type="match status" value="1"/>
</dbReference>
<feature type="active site" description="Proton acceptor" evidence="2">
    <location>
        <position position="197"/>
    </location>
</feature>
<feature type="region of interest" description="Disordered" evidence="5">
    <location>
        <begin position="1"/>
        <end position="20"/>
    </location>
</feature>
<dbReference type="SUPFAM" id="SSF53383">
    <property type="entry name" value="PLP-dependent transferases"/>
    <property type="match status" value="1"/>
</dbReference>
<evidence type="ECO:0000256" key="5">
    <source>
        <dbReference type="SAM" id="MobiDB-lite"/>
    </source>
</evidence>
<evidence type="ECO:0000313" key="6">
    <source>
        <dbReference type="EMBL" id="REF35115.1"/>
    </source>
</evidence>
<keyword evidence="3 4" id="KW-0663">Pyridoxal phosphate</keyword>
<reference evidence="6 7" key="1">
    <citation type="submission" date="2018-08" db="EMBL/GenBank/DDBJ databases">
        <title>Sequencing the genomes of 1000 actinobacteria strains.</title>
        <authorList>
            <person name="Klenk H.-P."/>
        </authorList>
    </citation>
    <scope>NUCLEOTIDE SEQUENCE [LARGE SCALE GENOMIC DNA]</scope>
    <source>
        <strain evidence="6 7">DSM 22891</strain>
    </source>
</reference>
<dbReference type="InterPro" id="IPR015424">
    <property type="entry name" value="PyrdxlP-dep_Trfase"/>
</dbReference>
<dbReference type="AlphaFoldDB" id="A0A3D9V7V4"/>
<comment type="cofactor">
    <cofactor evidence="1">
        <name>pyridoxal 5'-phosphate</name>
        <dbReference type="ChEBI" id="CHEBI:597326"/>
    </cofactor>
</comment>
<evidence type="ECO:0000256" key="1">
    <source>
        <dbReference type="ARBA" id="ARBA00001933"/>
    </source>
</evidence>
<evidence type="ECO:0000256" key="3">
    <source>
        <dbReference type="PIRSR" id="PIRSR000390-2"/>
    </source>
</evidence>
<comment type="similarity">
    <text evidence="4">Belongs to the DegT/DnrJ/EryC1 family.</text>
</comment>
<dbReference type="Proteomes" id="UP000256485">
    <property type="component" value="Unassembled WGS sequence"/>
</dbReference>
<evidence type="ECO:0000313" key="7">
    <source>
        <dbReference type="Proteomes" id="UP000256485"/>
    </source>
</evidence>
<comment type="caution">
    <text evidence="6">The sequence shown here is derived from an EMBL/GenBank/DDBJ whole genome shotgun (WGS) entry which is preliminary data.</text>
</comment>
<dbReference type="OrthoDB" id="9804264at2"/>
<dbReference type="Gene3D" id="3.90.1150.10">
    <property type="entry name" value="Aspartate Aminotransferase, domain 1"/>
    <property type="match status" value="1"/>
</dbReference>
<dbReference type="GO" id="GO:0030170">
    <property type="term" value="F:pyridoxal phosphate binding"/>
    <property type="evidence" value="ECO:0007669"/>
    <property type="project" value="TreeGrafter"/>
</dbReference>
<dbReference type="GO" id="GO:0008483">
    <property type="term" value="F:transaminase activity"/>
    <property type="evidence" value="ECO:0007669"/>
    <property type="project" value="TreeGrafter"/>
</dbReference>
<gene>
    <name evidence="6" type="ORF">DFJ64_0486</name>
</gene>
<dbReference type="RefSeq" id="WP_115848953.1">
    <property type="nucleotide sequence ID" value="NZ_QTUC01000001.1"/>
</dbReference>
<dbReference type="Pfam" id="PF01041">
    <property type="entry name" value="DegT_DnrJ_EryC1"/>
    <property type="match status" value="1"/>
</dbReference>
<name>A0A3D9V7V4_THECX</name>
<keyword evidence="7" id="KW-1185">Reference proteome</keyword>
<sequence length="400" mass="43076">MTSTLAVNGGEPVRSTPFPAWPTADSADEAALLDVLRSGKWGSTHGDLVARFEREFAQYQHARFGVCVCNGTLALAAALRAVGVGLGDEVVVPPYTFIASAAAVTFVGAIPVFADIDPDTHLLDPQAVEAVISERTKAVMPVHIAGRPCDMDAFAELGRRHGVAIIEDSAQAHGAEWKGRRVGALGDVGTFSFQTSKNVSAGEGGIVVTNDEALADRLYSIANVGRVRGGGWYEHQHLGYNLRLTEFQAALLFGQLRRHPEQQARRATNAALLRRLLADVDGVWLPPEDPAVTAHGWHLFLLRLPGIGGRKHAFVRALAAEGIPCSAGYDGLHRNKALNDEIATIVKRLDVPWKEPHLPVADRLVSDTIWLPQPTLLGTEEDIHDIATAITKVLAHVDEL</sequence>
<accession>A0A3D9V7V4</accession>
<dbReference type="InterPro" id="IPR015421">
    <property type="entry name" value="PyrdxlP-dep_Trfase_major"/>
</dbReference>
<dbReference type="Gene3D" id="3.40.640.10">
    <property type="entry name" value="Type I PLP-dependent aspartate aminotransferase-like (Major domain)"/>
    <property type="match status" value="1"/>
</dbReference>
<dbReference type="CDD" id="cd00616">
    <property type="entry name" value="AHBA_syn"/>
    <property type="match status" value="1"/>
</dbReference>
<dbReference type="GO" id="GO:0000271">
    <property type="term" value="P:polysaccharide biosynthetic process"/>
    <property type="evidence" value="ECO:0007669"/>
    <property type="project" value="TreeGrafter"/>
</dbReference>
<evidence type="ECO:0000256" key="2">
    <source>
        <dbReference type="PIRSR" id="PIRSR000390-1"/>
    </source>
</evidence>
<protein>
    <submittedName>
        <fullName evidence="6">dTDP-4-amino-4,6-dideoxygalactose transaminase</fullName>
    </submittedName>
</protein>
<dbReference type="InterPro" id="IPR015422">
    <property type="entry name" value="PyrdxlP-dep_Trfase_small"/>
</dbReference>
<dbReference type="PANTHER" id="PTHR30244">
    <property type="entry name" value="TRANSAMINASE"/>
    <property type="match status" value="1"/>
</dbReference>
<dbReference type="InterPro" id="IPR000653">
    <property type="entry name" value="DegT/StrS_aminotransferase"/>
</dbReference>
<organism evidence="6 7">
    <name type="scientific">Thermasporomyces composti</name>
    <dbReference type="NCBI Taxonomy" id="696763"/>
    <lineage>
        <taxon>Bacteria</taxon>
        <taxon>Bacillati</taxon>
        <taxon>Actinomycetota</taxon>
        <taxon>Actinomycetes</taxon>
        <taxon>Propionibacteriales</taxon>
        <taxon>Nocardioidaceae</taxon>
        <taxon>Thermasporomyces</taxon>
    </lineage>
</organism>
<dbReference type="PIRSF" id="PIRSF000390">
    <property type="entry name" value="PLP_StrS"/>
    <property type="match status" value="1"/>
</dbReference>
<proteinExistence type="inferred from homology"/>